<feature type="compositionally biased region" description="Polar residues" evidence="7">
    <location>
        <begin position="976"/>
        <end position="997"/>
    </location>
</feature>
<protein>
    <recommendedName>
        <fullName evidence="13">Rho GTPase activating protein 45</fullName>
    </recommendedName>
</protein>
<dbReference type="SUPFAM" id="SSF103657">
    <property type="entry name" value="BAR/IMD domain-like"/>
    <property type="match status" value="1"/>
</dbReference>
<keyword evidence="12" id="KW-1185">Reference proteome</keyword>
<dbReference type="PROSITE" id="PS51741">
    <property type="entry name" value="F_BAR"/>
    <property type="match status" value="1"/>
</dbReference>
<dbReference type="PROSITE" id="PS00479">
    <property type="entry name" value="ZF_DAG_PE_1"/>
    <property type="match status" value="1"/>
</dbReference>
<feature type="compositionally biased region" description="Acidic residues" evidence="7">
    <location>
        <begin position="953"/>
        <end position="972"/>
    </location>
</feature>
<dbReference type="SMART" id="SM00324">
    <property type="entry name" value="RhoGAP"/>
    <property type="match status" value="1"/>
</dbReference>
<dbReference type="InterPro" id="IPR046349">
    <property type="entry name" value="C1-like_sf"/>
</dbReference>
<dbReference type="GO" id="GO:0005096">
    <property type="term" value="F:GTPase activator activity"/>
    <property type="evidence" value="ECO:0007669"/>
    <property type="project" value="UniProtKB-KW"/>
</dbReference>
<dbReference type="Ensembl" id="ENSELUT00000012183.3">
    <property type="protein sequence ID" value="ENSELUP00000004536.3"/>
    <property type="gene ID" value="ENSELUG00000005709.3"/>
</dbReference>
<dbReference type="Pfam" id="PF00130">
    <property type="entry name" value="C1_1"/>
    <property type="match status" value="1"/>
</dbReference>
<dbReference type="GO" id="GO:0007165">
    <property type="term" value="P:signal transduction"/>
    <property type="evidence" value="ECO:0007669"/>
    <property type="project" value="InterPro"/>
</dbReference>
<evidence type="ECO:0000259" key="10">
    <source>
        <dbReference type="PROSITE" id="PS51741"/>
    </source>
</evidence>
<dbReference type="PROSITE" id="PS50238">
    <property type="entry name" value="RHOGAP"/>
    <property type="match status" value="1"/>
</dbReference>
<sequence length="1009" mass="111733">SSHIPGALLKRPTLLSRNASAAGFPLQVAGAWVFSKTQRKGVSRASSPTTEVSEVGIEVDDIPHLLRDVAHFAEAVDRLVDELSDSHLDRRTQAQECLGEVLRVLRQVIGTYPLLNTVETLTAAGTLISKVKGFSYDNSSDKRRQDFDKAIETMAVAFSSNVSELLMGELDSSTLLSLPLTDRSRVRELLSGEKVDLLLQLSKGGVDLAFSYAKAVSRYIKDVISYLEKRTALEMEFAKGLQRLYQSCKQTIAQPHMPFFSIYSLALEQDSEQSVEVQQTTASIQTFLQHLMQCKQEHERRCREIREQWQRPQRKLIDAESILRKAQGLYMIRYEEYDKARSRAEEELQVGGGGPKALERKRRLEEEARAKAEEAEAVYRACISEAEARLQEREQTKISTLRQIHDVIRHTDHTLRSVTVSYYQLMHMQTAALPLHYQTLCESTKLYEPGQQYAAHARLLHTGPENARLLLTNPEPTAHFRFEAYSTNQWVYLICVSIKGHGYQTLKSWPSTMSDSNSLGGVYVLETPSTGTRLAGIVRSLSSLLRVILLVCVNGAEPEMAVPTGPFRNVRMSEAARTHRLRKLRTPAKCRECDSYVYFQGAECEECLLASHRRCLESLAIQCGHKKLQARLSLFGRDFKQGLGDLDGVPLVIRKCITEIDSRALTMKGIYRVNGVKTRVEKLCQAFENGKELVELSQASPHDISNILKLYLRQLPEPVFPFCLYPSLMGMAKESLLSESPSPEGGVLTDMGPETPTEVLNLVHKLRELIQKKLPKANIAILRYITKHLRRVCGCEQENKMSASNLGIVFGPTLMRPRPSGATVSLSSLVDYPHQARIVETLIVFYSTLFHEASCSTTDSPPALSQGEAYRGDEGEGYGGDEEEGYEADEGEGHGGDEGEGYGAEGYGGDEGEGYGGDEGEGYGGDEEEGYEADEGEGHGGDEGEGYGAEGYGGDEGEGYGGDEGEAYGGDEGENRTNLLTNSNETPNNHSGRSVNSDSEEDLNTGNIN</sequence>
<evidence type="ECO:0000259" key="9">
    <source>
        <dbReference type="PROSITE" id="PS50238"/>
    </source>
</evidence>
<dbReference type="InterPro" id="IPR057028">
    <property type="entry name" value="RHG29_45_N"/>
</dbReference>
<evidence type="ECO:0000313" key="11">
    <source>
        <dbReference type="Ensembl" id="ENSELUP00000004536.3"/>
    </source>
</evidence>
<name>A0A3P8XIY7_ESOLU</name>
<evidence type="ECO:0000313" key="12">
    <source>
        <dbReference type="Proteomes" id="UP000265140"/>
    </source>
</evidence>
<dbReference type="Gene3D" id="1.10.555.10">
    <property type="entry name" value="Rho GTPase activation protein"/>
    <property type="match status" value="1"/>
</dbReference>
<keyword evidence="1" id="KW-0343">GTPase activation</keyword>
<dbReference type="GeneTree" id="ENSGT00950000183110"/>
<dbReference type="SMART" id="SM00109">
    <property type="entry name" value="C1"/>
    <property type="match status" value="1"/>
</dbReference>
<dbReference type="PROSITE" id="PS50081">
    <property type="entry name" value="ZF_DAG_PE_2"/>
    <property type="match status" value="1"/>
</dbReference>
<evidence type="ECO:0008006" key="13">
    <source>
        <dbReference type="Google" id="ProtNLM"/>
    </source>
</evidence>
<reference evidence="12" key="1">
    <citation type="journal article" date="2014" name="PLoS ONE">
        <title>The genome and linkage map of the northern pike (Esox lucius): conserved synteny revealed between the salmonid sister group and the Neoteleostei.</title>
        <authorList>
            <person name="Rondeau E.B."/>
            <person name="Minkley D.R."/>
            <person name="Leong J.S."/>
            <person name="Messmer A.M."/>
            <person name="Jantzen J.R."/>
            <person name="von Schalburg K.R."/>
            <person name="Lemon C."/>
            <person name="Bird N.H."/>
            <person name="Koop B.F."/>
        </authorList>
    </citation>
    <scope>NUCLEOTIDE SEQUENCE</scope>
</reference>
<evidence type="ECO:0000256" key="6">
    <source>
        <dbReference type="PROSITE-ProRule" id="PRU01077"/>
    </source>
</evidence>
<feature type="domain" description="F-BAR" evidence="10">
    <location>
        <begin position="193"/>
        <end position="452"/>
    </location>
</feature>
<dbReference type="Gene3D" id="1.20.1270.60">
    <property type="entry name" value="Arfaptin homology (AH) domain/BAR domain"/>
    <property type="match status" value="1"/>
</dbReference>
<dbReference type="CDD" id="cd20816">
    <property type="entry name" value="C1_GMIP-like"/>
    <property type="match status" value="1"/>
</dbReference>
<keyword evidence="3" id="KW-0863">Zinc-finger</keyword>
<dbReference type="InterPro" id="IPR001060">
    <property type="entry name" value="FCH_dom"/>
</dbReference>
<reference evidence="11" key="4">
    <citation type="submission" date="2025-09" db="UniProtKB">
        <authorList>
            <consortium name="Ensembl"/>
        </authorList>
    </citation>
    <scope>IDENTIFICATION</scope>
</reference>
<evidence type="ECO:0000256" key="5">
    <source>
        <dbReference type="ARBA" id="ARBA00023054"/>
    </source>
</evidence>
<organism evidence="11 12">
    <name type="scientific">Esox lucius</name>
    <name type="common">Northern pike</name>
    <dbReference type="NCBI Taxonomy" id="8010"/>
    <lineage>
        <taxon>Eukaryota</taxon>
        <taxon>Metazoa</taxon>
        <taxon>Chordata</taxon>
        <taxon>Craniata</taxon>
        <taxon>Vertebrata</taxon>
        <taxon>Euteleostomi</taxon>
        <taxon>Actinopterygii</taxon>
        <taxon>Neopterygii</taxon>
        <taxon>Teleostei</taxon>
        <taxon>Protacanthopterygii</taxon>
        <taxon>Esociformes</taxon>
        <taxon>Esocidae</taxon>
        <taxon>Esox</taxon>
    </lineage>
</organism>
<feature type="region of interest" description="Disordered" evidence="7">
    <location>
        <begin position="855"/>
        <end position="1009"/>
    </location>
</feature>
<evidence type="ECO:0000256" key="3">
    <source>
        <dbReference type="ARBA" id="ARBA00022771"/>
    </source>
</evidence>
<evidence type="ECO:0000259" key="8">
    <source>
        <dbReference type="PROSITE" id="PS50081"/>
    </source>
</evidence>
<dbReference type="PANTHER" id="PTHR15228">
    <property type="entry name" value="SPERMATHECAL PHYSIOLOGY VARIANT"/>
    <property type="match status" value="1"/>
</dbReference>
<dbReference type="AlphaFoldDB" id="A0A3P8XIY7"/>
<evidence type="ECO:0000256" key="7">
    <source>
        <dbReference type="SAM" id="MobiDB-lite"/>
    </source>
</evidence>
<dbReference type="InterPro" id="IPR054713">
    <property type="entry name" value="GMIP/FCHO2-like_FCH"/>
</dbReference>
<dbReference type="Gene3D" id="3.30.60.20">
    <property type="match status" value="1"/>
</dbReference>
<dbReference type="InterPro" id="IPR008936">
    <property type="entry name" value="Rho_GTPase_activation_prot"/>
</dbReference>
<dbReference type="SUPFAM" id="SSF57889">
    <property type="entry name" value="Cysteine-rich domain"/>
    <property type="match status" value="1"/>
</dbReference>
<dbReference type="InterPro" id="IPR051025">
    <property type="entry name" value="RhoGAP"/>
</dbReference>
<keyword evidence="4" id="KW-0862">Zinc</keyword>
<dbReference type="GO" id="GO:0051056">
    <property type="term" value="P:regulation of small GTPase mediated signal transduction"/>
    <property type="evidence" value="ECO:0007669"/>
    <property type="project" value="UniProtKB-ARBA"/>
</dbReference>
<dbReference type="InterPro" id="IPR027267">
    <property type="entry name" value="AH/BAR_dom_sf"/>
</dbReference>
<feature type="domain" description="Rho-GAP" evidence="9">
    <location>
        <begin position="641"/>
        <end position="850"/>
    </location>
</feature>
<keyword evidence="5 6" id="KW-0175">Coiled coil</keyword>
<dbReference type="InterPro" id="IPR002219">
    <property type="entry name" value="PKC_DAG/PE"/>
</dbReference>
<dbReference type="Bgee" id="ENSELUG00000005709">
    <property type="expression patterns" value="Expressed in spleen and 14 other cell types or tissues"/>
</dbReference>
<accession>A0A3P8XIY7</accession>
<dbReference type="Pfam" id="PF24235">
    <property type="entry name" value="RHG29_45_N"/>
    <property type="match status" value="1"/>
</dbReference>
<feature type="domain" description="Phorbol-ester/DAG-type" evidence="8">
    <location>
        <begin position="578"/>
        <end position="623"/>
    </location>
</feature>
<feature type="compositionally biased region" description="Acidic residues" evidence="7">
    <location>
        <begin position="908"/>
        <end position="935"/>
    </location>
</feature>
<dbReference type="InterPro" id="IPR000198">
    <property type="entry name" value="RhoGAP_dom"/>
</dbReference>
<proteinExistence type="predicted"/>
<evidence type="ECO:0000256" key="1">
    <source>
        <dbReference type="ARBA" id="ARBA00022468"/>
    </source>
</evidence>
<dbReference type="STRING" id="8010.ENSELUP00000004536"/>
<dbReference type="Proteomes" id="UP000265140">
    <property type="component" value="Chromosome 3"/>
</dbReference>
<reference evidence="11" key="2">
    <citation type="submission" date="2020-02" db="EMBL/GenBank/DDBJ databases">
        <title>Esox lucius (northern pike) genome, fEsoLuc1, primary haplotype.</title>
        <authorList>
            <person name="Myers G."/>
            <person name="Karagic N."/>
            <person name="Meyer A."/>
            <person name="Pippel M."/>
            <person name="Reichard M."/>
            <person name="Winkler S."/>
            <person name="Tracey A."/>
            <person name="Sims Y."/>
            <person name="Howe K."/>
            <person name="Rhie A."/>
            <person name="Formenti G."/>
            <person name="Durbin R."/>
            <person name="Fedrigo O."/>
            <person name="Jarvis E.D."/>
        </authorList>
    </citation>
    <scope>NUCLEOTIDE SEQUENCE [LARGE SCALE GENOMIC DNA]</scope>
</reference>
<dbReference type="Pfam" id="PF22699">
    <property type="entry name" value="GMIP-like_FCH"/>
    <property type="match status" value="1"/>
</dbReference>
<dbReference type="Pfam" id="PF00620">
    <property type="entry name" value="RhoGAP"/>
    <property type="match status" value="1"/>
</dbReference>
<dbReference type="PANTHER" id="PTHR15228:SF18">
    <property type="entry name" value="RHO GTPASE-ACTIVATING PROTEIN 45"/>
    <property type="match status" value="1"/>
</dbReference>
<dbReference type="GO" id="GO:0008270">
    <property type="term" value="F:zinc ion binding"/>
    <property type="evidence" value="ECO:0007669"/>
    <property type="project" value="UniProtKB-KW"/>
</dbReference>
<dbReference type="GO" id="GO:0016020">
    <property type="term" value="C:membrane"/>
    <property type="evidence" value="ECO:0007669"/>
    <property type="project" value="TreeGrafter"/>
</dbReference>
<dbReference type="InterPro" id="IPR031160">
    <property type="entry name" value="F_BAR_dom"/>
</dbReference>
<reference evidence="11" key="3">
    <citation type="submission" date="2025-08" db="UniProtKB">
        <authorList>
            <consortium name="Ensembl"/>
        </authorList>
    </citation>
    <scope>IDENTIFICATION</scope>
</reference>
<evidence type="ECO:0000256" key="2">
    <source>
        <dbReference type="ARBA" id="ARBA00022723"/>
    </source>
</evidence>
<dbReference type="SMART" id="SM00055">
    <property type="entry name" value="FCH"/>
    <property type="match status" value="1"/>
</dbReference>
<dbReference type="SUPFAM" id="SSF48350">
    <property type="entry name" value="GTPase activation domain, GAP"/>
    <property type="match status" value="1"/>
</dbReference>
<evidence type="ECO:0000256" key="4">
    <source>
        <dbReference type="ARBA" id="ARBA00022833"/>
    </source>
</evidence>
<feature type="compositionally biased region" description="Acidic residues" evidence="7">
    <location>
        <begin position="875"/>
        <end position="890"/>
    </location>
</feature>
<keyword evidence="2" id="KW-0479">Metal-binding</keyword>